<protein>
    <submittedName>
        <fullName evidence="1">Uncharacterized protein</fullName>
    </submittedName>
</protein>
<proteinExistence type="predicted"/>
<dbReference type="Proteomes" id="UP000520814">
    <property type="component" value="Unassembled WGS sequence"/>
</dbReference>
<organism evidence="1 2">
    <name type="scientific">Armatimonas rosea</name>
    <dbReference type="NCBI Taxonomy" id="685828"/>
    <lineage>
        <taxon>Bacteria</taxon>
        <taxon>Bacillati</taxon>
        <taxon>Armatimonadota</taxon>
        <taxon>Armatimonadia</taxon>
        <taxon>Armatimonadales</taxon>
        <taxon>Armatimonadaceae</taxon>
        <taxon>Armatimonas</taxon>
    </lineage>
</organism>
<dbReference type="EMBL" id="JACHGW010000001">
    <property type="protein sequence ID" value="MBB6049318.1"/>
    <property type="molecule type" value="Genomic_DNA"/>
</dbReference>
<sequence length="150" mass="17258">MKKLHLKPGRVEFPELVKLSPFILRGQVELVTSSGLALIEVKQAFKGRPARYLPFFVGTDRNRVFELSPGRECLFFLEPDEEEPTHYVDVWSGRGVMPVTQRGSKQAVEIFTVTVILDKKLKVLEPGPQSTTSFFDYREIVRAIRRHTQR</sequence>
<gene>
    <name evidence="1" type="ORF">HNQ39_001080</name>
</gene>
<name>A0A7W9SNW8_ARMRO</name>
<dbReference type="RefSeq" id="WP_184192929.1">
    <property type="nucleotide sequence ID" value="NZ_JACHGW010000001.1"/>
</dbReference>
<keyword evidence="2" id="KW-1185">Reference proteome</keyword>
<evidence type="ECO:0000313" key="1">
    <source>
        <dbReference type="EMBL" id="MBB6049318.1"/>
    </source>
</evidence>
<dbReference type="AlphaFoldDB" id="A0A7W9SNW8"/>
<reference evidence="1 2" key="1">
    <citation type="submission" date="2020-08" db="EMBL/GenBank/DDBJ databases">
        <title>Genomic Encyclopedia of Type Strains, Phase IV (KMG-IV): sequencing the most valuable type-strain genomes for metagenomic binning, comparative biology and taxonomic classification.</title>
        <authorList>
            <person name="Goeker M."/>
        </authorList>
    </citation>
    <scope>NUCLEOTIDE SEQUENCE [LARGE SCALE GENOMIC DNA]</scope>
    <source>
        <strain evidence="1 2">DSM 23562</strain>
    </source>
</reference>
<evidence type="ECO:0000313" key="2">
    <source>
        <dbReference type="Proteomes" id="UP000520814"/>
    </source>
</evidence>
<accession>A0A7W9SNW8</accession>
<comment type="caution">
    <text evidence="1">The sequence shown here is derived from an EMBL/GenBank/DDBJ whole genome shotgun (WGS) entry which is preliminary data.</text>
</comment>